<comment type="caution">
    <text evidence="5">The sequence shown here is derived from an EMBL/GenBank/DDBJ whole genome shotgun (WGS) entry which is preliminary data.</text>
</comment>
<dbReference type="InterPro" id="IPR036390">
    <property type="entry name" value="WH_DNA-bd_sf"/>
</dbReference>
<evidence type="ECO:0000256" key="1">
    <source>
        <dbReference type="ARBA" id="ARBA00023015"/>
    </source>
</evidence>
<name>A0A1C7NSX3_9HYPH</name>
<sequence>MAQEREWRCGDPQQQRKWAEATTDALRVLEGKWKIVIICQLFGAKEALRFSELERRCEGVNQKMLIQQLKELEKDGIVTRTVYPQVPPKVEYALTEMGKALGPSMAELIDWAFMRRERMADELTP</sequence>
<accession>A0A1C7NSX3</accession>
<dbReference type="GO" id="GO:0003677">
    <property type="term" value="F:DNA binding"/>
    <property type="evidence" value="ECO:0007669"/>
    <property type="project" value="UniProtKB-KW"/>
</dbReference>
<proteinExistence type="predicted"/>
<dbReference type="SUPFAM" id="SSF46785">
    <property type="entry name" value="Winged helix' DNA-binding domain"/>
    <property type="match status" value="1"/>
</dbReference>
<dbReference type="AlphaFoldDB" id="A0A1C7NSX3"/>
<dbReference type="Proteomes" id="UP000093111">
    <property type="component" value="Unassembled WGS sequence"/>
</dbReference>
<keyword evidence="1" id="KW-0805">Transcription regulation</keyword>
<dbReference type="OrthoDB" id="9800350at2"/>
<gene>
    <name evidence="5" type="ORF">ADU59_28620</name>
</gene>
<dbReference type="PANTHER" id="PTHR33204">
    <property type="entry name" value="TRANSCRIPTIONAL REGULATOR, MARR FAMILY"/>
    <property type="match status" value="1"/>
</dbReference>
<evidence type="ECO:0000313" key="6">
    <source>
        <dbReference type="Proteomes" id="UP000093111"/>
    </source>
</evidence>
<organism evidence="5 6">
    <name type="scientific">Pararhizobium polonicum</name>
    <dbReference type="NCBI Taxonomy" id="1612624"/>
    <lineage>
        <taxon>Bacteria</taxon>
        <taxon>Pseudomonadati</taxon>
        <taxon>Pseudomonadota</taxon>
        <taxon>Alphaproteobacteria</taxon>
        <taxon>Hyphomicrobiales</taxon>
        <taxon>Rhizobiaceae</taxon>
        <taxon>Rhizobium/Agrobacterium group</taxon>
        <taxon>Pararhizobium</taxon>
    </lineage>
</organism>
<evidence type="ECO:0000259" key="4">
    <source>
        <dbReference type="PROSITE" id="PS51118"/>
    </source>
</evidence>
<evidence type="ECO:0000256" key="2">
    <source>
        <dbReference type="ARBA" id="ARBA00023125"/>
    </source>
</evidence>
<dbReference type="PANTHER" id="PTHR33204:SF29">
    <property type="entry name" value="TRANSCRIPTIONAL REGULATOR"/>
    <property type="match status" value="1"/>
</dbReference>
<keyword evidence="6" id="KW-1185">Reference proteome</keyword>
<keyword evidence="3" id="KW-0804">Transcription</keyword>
<dbReference type="InterPro" id="IPR036388">
    <property type="entry name" value="WH-like_DNA-bd_sf"/>
</dbReference>
<dbReference type="PATRIC" id="fig|1612624.7.peg.3903"/>
<protein>
    <submittedName>
        <fullName evidence="5">Transcriptional regulator</fullName>
    </submittedName>
</protein>
<reference evidence="5 6" key="1">
    <citation type="journal article" date="2016" name="Syst. Appl. Microbiol.">
        <title>Pararhizobium polonicum sp. nov. isolated from tumors on stone fruit rootstocks.</title>
        <authorList>
            <person name="Pulawska J."/>
            <person name="Kuzmanovic N."/>
            <person name="Willems A."/>
            <person name="Pothier J.F."/>
        </authorList>
    </citation>
    <scope>NUCLEOTIDE SEQUENCE [LARGE SCALE GENOMIC DNA]</scope>
    <source>
        <strain evidence="5 6">F5.1</strain>
    </source>
</reference>
<dbReference type="Pfam" id="PF01638">
    <property type="entry name" value="HxlR"/>
    <property type="match status" value="1"/>
</dbReference>
<feature type="domain" description="HTH hxlR-type" evidence="4">
    <location>
        <begin position="9"/>
        <end position="120"/>
    </location>
</feature>
<dbReference type="STRING" id="1612624.ADU59_28620"/>
<dbReference type="EMBL" id="LGLV01000024">
    <property type="protein sequence ID" value="OBZ92093.1"/>
    <property type="molecule type" value="Genomic_DNA"/>
</dbReference>
<dbReference type="Gene3D" id="1.10.10.10">
    <property type="entry name" value="Winged helix-like DNA-binding domain superfamily/Winged helix DNA-binding domain"/>
    <property type="match status" value="1"/>
</dbReference>
<dbReference type="PROSITE" id="PS51118">
    <property type="entry name" value="HTH_HXLR"/>
    <property type="match status" value="1"/>
</dbReference>
<evidence type="ECO:0000256" key="3">
    <source>
        <dbReference type="ARBA" id="ARBA00023163"/>
    </source>
</evidence>
<dbReference type="InterPro" id="IPR002577">
    <property type="entry name" value="HTH_HxlR"/>
</dbReference>
<evidence type="ECO:0000313" key="5">
    <source>
        <dbReference type="EMBL" id="OBZ92093.1"/>
    </source>
</evidence>
<keyword evidence="2" id="KW-0238">DNA-binding</keyword>
<dbReference type="RefSeq" id="WP_068959125.1">
    <property type="nucleotide sequence ID" value="NZ_LGLV01000024.1"/>
</dbReference>